<comment type="caution">
    <text evidence="2">The sequence shown here is derived from an EMBL/GenBank/DDBJ whole genome shotgun (WGS) entry which is preliminary data.</text>
</comment>
<keyword evidence="3" id="KW-1185">Reference proteome</keyword>
<dbReference type="GO" id="GO:0016020">
    <property type="term" value="C:membrane"/>
    <property type="evidence" value="ECO:0007669"/>
    <property type="project" value="TreeGrafter"/>
</dbReference>
<evidence type="ECO:0000313" key="3">
    <source>
        <dbReference type="Proteomes" id="UP001050691"/>
    </source>
</evidence>
<dbReference type="Proteomes" id="UP001050691">
    <property type="component" value="Unassembled WGS sequence"/>
</dbReference>
<feature type="transmembrane region" description="Helical" evidence="1">
    <location>
        <begin position="12"/>
        <end position="36"/>
    </location>
</feature>
<evidence type="ECO:0000313" key="2">
    <source>
        <dbReference type="EMBL" id="GJJ16314.1"/>
    </source>
</evidence>
<keyword evidence="1" id="KW-1133">Transmembrane helix</keyword>
<keyword evidence="1" id="KW-0812">Transmembrane</keyword>
<feature type="transmembrane region" description="Helical" evidence="1">
    <location>
        <begin position="78"/>
        <end position="96"/>
    </location>
</feature>
<name>A0AAV5AUE5_9AGAM</name>
<dbReference type="PANTHER" id="PTHR12242">
    <property type="entry name" value="OS02G0130600 PROTEIN-RELATED"/>
    <property type="match status" value="1"/>
</dbReference>
<dbReference type="EMBL" id="BPWL01000019">
    <property type="protein sequence ID" value="GJJ16314.1"/>
    <property type="molecule type" value="Genomic_DNA"/>
</dbReference>
<organism evidence="2 3">
    <name type="scientific">Clathrus columnatus</name>
    <dbReference type="NCBI Taxonomy" id="1419009"/>
    <lineage>
        <taxon>Eukaryota</taxon>
        <taxon>Fungi</taxon>
        <taxon>Dikarya</taxon>
        <taxon>Basidiomycota</taxon>
        <taxon>Agaricomycotina</taxon>
        <taxon>Agaricomycetes</taxon>
        <taxon>Phallomycetidae</taxon>
        <taxon>Phallales</taxon>
        <taxon>Clathraceae</taxon>
        <taxon>Clathrus</taxon>
    </lineage>
</organism>
<dbReference type="PANTHER" id="PTHR12242:SF1">
    <property type="entry name" value="MYND-TYPE DOMAIN-CONTAINING PROTEIN"/>
    <property type="match status" value="1"/>
</dbReference>
<gene>
    <name evidence="2" type="ORF">Clacol_010611</name>
</gene>
<dbReference type="AlphaFoldDB" id="A0AAV5AUE5"/>
<reference evidence="2" key="1">
    <citation type="submission" date="2021-10" db="EMBL/GenBank/DDBJ databases">
        <title>De novo Genome Assembly of Clathrus columnatus (Basidiomycota, Fungi) Using Illumina and Nanopore Sequence Data.</title>
        <authorList>
            <person name="Ogiso-Tanaka E."/>
            <person name="Itagaki H."/>
            <person name="Hosoya T."/>
            <person name="Hosaka K."/>
        </authorList>
    </citation>
    <scope>NUCLEOTIDE SEQUENCE</scope>
    <source>
        <strain evidence="2">MO-923</strain>
    </source>
</reference>
<protein>
    <submittedName>
        <fullName evidence="2">Uncharacterized protein</fullName>
    </submittedName>
</protein>
<sequence>MYPLQRWPRILQALHSILWTTITAFAPLVTIVYWGLLADASVFNARFSAWQELSVHALNTAFALFEIFLTNCGPQPPFHIIFLVLILAAYLGVAYITRATQGFYGDGIHFRQYAISDNVH</sequence>
<proteinExistence type="predicted"/>
<keyword evidence="1" id="KW-0472">Membrane</keyword>
<accession>A0AAV5AUE5</accession>
<evidence type="ECO:0000256" key="1">
    <source>
        <dbReference type="SAM" id="Phobius"/>
    </source>
</evidence>